<keyword evidence="2" id="KW-0479">Metal-binding</keyword>
<dbReference type="AlphaFoldDB" id="A0AAV8TK64"/>
<keyword evidence="4" id="KW-0862">Zinc</keyword>
<name>A0AAV8TK64_9ROSI</name>
<evidence type="ECO:0000256" key="2">
    <source>
        <dbReference type="ARBA" id="ARBA00022723"/>
    </source>
</evidence>
<keyword evidence="9" id="KW-1185">Reference proteome</keyword>
<organism evidence="8 9">
    <name type="scientific">Erythroxylum novogranatense</name>
    <dbReference type="NCBI Taxonomy" id="1862640"/>
    <lineage>
        <taxon>Eukaryota</taxon>
        <taxon>Viridiplantae</taxon>
        <taxon>Streptophyta</taxon>
        <taxon>Embryophyta</taxon>
        <taxon>Tracheophyta</taxon>
        <taxon>Spermatophyta</taxon>
        <taxon>Magnoliopsida</taxon>
        <taxon>eudicotyledons</taxon>
        <taxon>Gunneridae</taxon>
        <taxon>Pentapetalae</taxon>
        <taxon>rosids</taxon>
        <taxon>fabids</taxon>
        <taxon>Malpighiales</taxon>
        <taxon>Erythroxylaceae</taxon>
        <taxon>Erythroxylum</taxon>
    </lineage>
</organism>
<evidence type="ECO:0000313" key="9">
    <source>
        <dbReference type="Proteomes" id="UP001159364"/>
    </source>
</evidence>
<evidence type="ECO:0000256" key="5">
    <source>
        <dbReference type="ARBA" id="ARBA00023242"/>
    </source>
</evidence>
<accession>A0AAV8TK64</accession>
<keyword evidence="3" id="KW-0863">Zinc-finger</keyword>
<evidence type="ECO:0000259" key="6">
    <source>
        <dbReference type="Pfam" id="PF07227"/>
    </source>
</evidence>
<gene>
    <name evidence="8" type="ORF">K2173_017315</name>
</gene>
<feature type="domain" description="DUF7615" evidence="7">
    <location>
        <begin position="256"/>
        <end position="310"/>
    </location>
</feature>
<dbReference type="Pfam" id="PF07227">
    <property type="entry name" value="PHD_Oberon"/>
    <property type="match status" value="1"/>
</dbReference>
<dbReference type="InterPro" id="IPR032881">
    <property type="entry name" value="Oberon-like_PHD"/>
</dbReference>
<comment type="caution">
    <text evidence="8">The sequence shown here is derived from an EMBL/GenBank/DDBJ whole genome shotgun (WGS) entry which is preliminary data.</text>
</comment>
<evidence type="ECO:0000256" key="4">
    <source>
        <dbReference type="ARBA" id="ARBA00022833"/>
    </source>
</evidence>
<feature type="domain" description="Oberon-like PHD finger" evidence="6">
    <location>
        <begin position="57"/>
        <end position="188"/>
    </location>
</feature>
<dbReference type="InterPro" id="IPR056034">
    <property type="entry name" value="DUF7615"/>
</dbReference>
<evidence type="ECO:0000313" key="8">
    <source>
        <dbReference type="EMBL" id="KAJ8767271.1"/>
    </source>
</evidence>
<sequence>MFLNFRIQGVSSNLFMVAYFNIFNKMNGKNVLRVPLEEATKNSLSNLQSNGGGSRVENKMCNSFVKLVEDLPFVVMLCDICYIEPNFYCDCCCILYCKIVKLNHGGYSYMKYEIIVSDGFICGHVAHIDCALRTYMDGIVGGIIGLDAEYYCKYEIEKLLNVGISILYVSKKIEIIKTLRHMDLTFKKLNFRTYLEDIWKADKDLLAISNGATTNQNFVDNSMSFLYILSNFTEFRYESLKLEDEIDHVLKALQIKKYLQNLYQQLDKQRIALACRIGVDQVKQEVVKLERMKEVYKGFRRTSKAILKEHFGLEI</sequence>
<dbReference type="Proteomes" id="UP001159364">
    <property type="component" value="Linkage Group LG04"/>
</dbReference>
<keyword evidence="5" id="KW-0539">Nucleus</keyword>
<reference evidence="8 9" key="1">
    <citation type="submission" date="2021-09" db="EMBL/GenBank/DDBJ databases">
        <title>Genomic insights and catalytic innovation underlie evolution of tropane alkaloids biosynthesis.</title>
        <authorList>
            <person name="Wang Y.-J."/>
            <person name="Tian T."/>
            <person name="Huang J.-P."/>
            <person name="Huang S.-X."/>
        </authorList>
    </citation>
    <scope>NUCLEOTIDE SEQUENCE [LARGE SCALE GENOMIC DNA]</scope>
    <source>
        <strain evidence="8">KIB-2018</strain>
        <tissue evidence="8">Leaf</tissue>
    </source>
</reference>
<dbReference type="GO" id="GO:0005634">
    <property type="term" value="C:nucleus"/>
    <property type="evidence" value="ECO:0007669"/>
    <property type="project" value="UniProtKB-SubCell"/>
</dbReference>
<protein>
    <submittedName>
        <fullName evidence="8">Uncharacterized protein</fullName>
    </submittedName>
</protein>
<dbReference type="PANTHER" id="PTHR33345:SF6">
    <property type="entry name" value="OS03G0747200 PROTEIN"/>
    <property type="match status" value="1"/>
</dbReference>
<proteinExistence type="predicted"/>
<dbReference type="Pfam" id="PF24590">
    <property type="entry name" value="DUF7615"/>
    <property type="match status" value="1"/>
</dbReference>
<evidence type="ECO:0000256" key="3">
    <source>
        <dbReference type="ARBA" id="ARBA00022771"/>
    </source>
</evidence>
<dbReference type="GO" id="GO:0008270">
    <property type="term" value="F:zinc ion binding"/>
    <property type="evidence" value="ECO:0007669"/>
    <property type="project" value="UniProtKB-KW"/>
</dbReference>
<evidence type="ECO:0000256" key="1">
    <source>
        <dbReference type="ARBA" id="ARBA00004123"/>
    </source>
</evidence>
<evidence type="ECO:0000259" key="7">
    <source>
        <dbReference type="Pfam" id="PF24590"/>
    </source>
</evidence>
<comment type="subcellular location">
    <subcellularLocation>
        <location evidence="1">Nucleus</location>
    </subcellularLocation>
</comment>
<dbReference type="PANTHER" id="PTHR33345">
    <property type="entry name" value="ADAPTER PROTEIN, PUTATIVE-RELATED"/>
    <property type="match status" value="1"/>
</dbReference>
<dbReference type="EMBL" id="JAIWQS010000004">
    <property type="protein sequence ID" value="KAJ8767271.1"/>
    <property type="molecule type" value="Genomic_DNA"/>
</dbReference>